<proteinExistence type="predicted"/>
<dbReference type="RefSeq" id="WP_319062364.1">
    <property type="nucleotide sequence ID" value="NZ_JARAYT010000005.1"/>
</dbReference>
<feature type="region of interest" description="Disordered" evidence="1">
    <location>
        <begin position="143"/>
        <end position="166"/>
    </location>
</feature>
<dbReference type="Proteomes" id="UP001271274">
    <property type="component" value="Unassembled WGS sequence"/>
</dbReference>
<accession>A0ABU4NF93</accession>
<organism evidence="2 3">
    <name type="scientific">Streptomyces europaeiscabiei</name>
    <dbReference type="NCBI Taxonomy" id="146819"/>
    <lineage>
        <taxon>Bacteria</taxon>
        <taxon>Bacillati</taxon>
        <taxon>Actinomycetota</taxon>
        <taxon>Actinomycetes</taxon>
        <taxon>Kitasatosporales</taxon>
        <taxon>Streptomycetaceae</taxon>
        <taxon>Streptomyces</taxon>
    </lineage>
</organism>
<evidence type="ECO:0000256" key="1">
    <source>
        <dbReference type="SAM" id="MobiDB-lite"/>
    </source>
</evidence>
<protein>
    <submittedName>
        <fullName evidence="2">Nucleopolyhedrovirus P10 family protein</fullName>
    </submittedName>
</protein>
<feature type="compositionally biased region" description="Pro residues" evidence="1">
    <location>
        <begin position="146"/>
        <end position="156"/>
    </location>
</feature>
<keyword evidence="3" id="KW-1185">Reference proteome</keyword>
<name>A0ABU4NF93_9ACTN</name>
<evidence type="ECO:0000313" key="3">
    <source>
        <dbReference type="Proteomes" id="UP001271274"/>
    </source>
</evidence>
<comment type="caution">
    <text evidence="2">The sequence shown here is derived from an EMBL/GenBank/DDBJ whole genome shotgun (WGS) entry which is preliminary data.</text>
</comment>
<dbReference type="EMBL" id="JARAYU010000005">
    <property type="protein sequence ID" value="MDX3701785.1"/>
    <property type="molecule type" value="Genomic_DNA"/>
</dbReference>
<feature type="compositionally biased region" description="Acidic residues" evidence="1">
    <location>
        <begin position="61"/>
        <end position="70"/>
    </location>
</feature>
<sequence>MTADGWTKAVRRQLALGRLLPLGGANDGAWITERAAETVLRRGSAALRGLSLGQLRISPADSDDSDDPDEHDAAVPPPPSALPPGRLRVTADFAAVAGPTAEPFPAMAARLRTVLFATAAERLGLRVTEVDLRVTHLWAGDEEPVCPAPEPPPAAAPSPAGDDDDESVRAAAAALSVPGVTHSTRRTTAIGGHIATGPALPRRHILLEVAVTAERRALDTAREVRAAVSEALPDRPSVAVLITAVTAAVPPPDR</sequence>
<evidence type="ECO:0000313" key="2">
    <source>
        <dbReference type="EMBL" id="MDX3701785.1"/>
    </source>
</evidence>
<reference evidence="2 3" key="1">
    <citation type="journal article" date="2023" name="Microb. Genom.">
        <title>Mesoterricola silvestris gen. nov., sp. nov., Mesoterricola sediminis sp. nov., Geothrix oryzae sp. nov., Geothrix edaphica sp. nov., Geothrix rubra sp. nov., and Geothrix limicola sp. nov., six novel members of Acidobacteriota isolated from soils.</title>
        <authorList>
            <person name="Weisberg A.J."/>
            <person name="Pearce E."/>
            <person name="Kramer C.G."/>
            <person name="Chang J.H."/>
            <person name="Clarke C.R."/>
        </authorList>
    </citation>
    <scope>NUCLEOTIDE SEQUENCE [LARGE SCALE GENOMIC DNA]</scope>
    <source>
        <strain evidence="2 3">ID09-01A</strain>
    </source>
</reference>
<gene>
    <name evidence="2" type="ORF">PV662_18835</name>
</gene>
<feature type="region of interest" description="Disordered" evidence="1">
    <location>
        <begin position="56"/>
        <end position="85"/>
    </location>
</feature>